<dbReference type="Proteomes" id="UP000244727">
    <property type="component" value="Chromosome"/>
</dbReference>
<dbReference type="Pfam" id="PF13450">
    <property type="entry name" value="NAD_binding_8"/>
    <property type="match status" value="1"/>
</dbReference>
<evidence type="ECO:0000259" key="1">
    <source>
        <dbReference type="Pfam" id="PF01593"/>
    </source>
</evidence>
<dbReference type="InterPro" id="IPR036188">
    <property type="entry name" value="FAD/NAD-bd_sf"/>
</dbReference>
<dbReference type="Pfam" id="PF01593">
    <property type="entry name" value="Amino_oxidase"/>
    <property type="match status" value="1"/>
</dbReference>
<evidence type="ECO:0000313" key="3">
    <source>
        <dbReference type="Proteomes" id="UP000244727"/>
    </source>
</evidence>
<dbReference type="Gene3D" id="3.90.660.10">
    <property type="match status" value="1"/>
</dbReference>
<dbReference type="PANTHER" id="PTHR16128">
    <property type="entry name" value="FAD/NAD(P)-BINDING OXIDOREDUCTASE FAMILY PROTEIN"/>
    <property type="match status" value="1"/>
</dbReference>
<dbReference type="AlphaFoldDB" id="A0A2R4WZM6"/>
<evidence type="ECO:0000313" key="2">
    <source>
        <dbReference type="EMBL" id="AWB27003.1"/>
    </source>
</evidence>
<dbReference type="SUPFAM" id="SSF51905">
    <property type="entry name" value="FAD/NAD(P)-binding domain"/>
    <property type="match status" value="1"/>
</dbReference>
<sequence>MDRVCIVGAGIAGAGVAQAIGDAASVDVFEAANVGGRMASLERAGCRIDTGASYLEVDDDQRSLIERATTDLREIDAPIWQFDAAGDLSEGPNQPPRYSTPDGIDRIVADLFADAGATVTDHCPVERIGRSAGCWRVETREGTHDAEQLVLATPATATRSLLRSADWTADFRTYLADLADSIPYRTMDTVALHYPFAIDRPYFGLVSLESVYDVAWIAREGCKRGHVPSGEAVLVVQFGPAWATTHHTIRPDEAARAAADRAADLLDDEELFEFDWFEYQRWGSAIPGRGPGDSLLDRAAEFDLALAGDWVTGIGRTRAALESGLATGRRISNRL</sequence>
<gene>
    <name evidence="2" type="ORF">HARCEL1_04400</name>
</gene>
<keyword evidence="3" id="KW-1185">Reference proteome</keyword>
<protein>
    <submittedName>
        <fullName evidence="2">FAD-dependent oxidoreductase</fullName>
    </submittedName>
</protein>
<accession>A0A2R4WZM6</accession>
<dbReference type="GeneID" id="36511721"/>
<dbReference type="InterPro" id="IPR002937">
    <property type="entry name" value="Amino_oxidase"/>
</dbReference>
<dbReference type="RefSeq" id="WP_108381372.1">
    <property type="nucleotide sequence ID" value="NZ_CP028858.1"/>
</dbReference>
<name>A0A2R4WZM6_9EURY</name>
<dbReference type="KEGG" id="harc:HARCEL1_04400"/>
<dbReference type="GO" id="GO:0016491">
    <property type="term" value="F:oxidoreductase activity"/>
    <property type="evidence" value="ECO:0007669"/>
    <property type="project" value="InterPro"/>
</dbReference>
<feature type="domain" description="Amine oxidase" evidence="1">
    <location>
        <begin position="101"/>
        <end position="331"/>
    </location>
</feature>
<dbReference type="Gene3D" id="3.50.50.60">
    <property type="entry name" value="FAD/NAD(P)-binding domain"/>
    <property type="match status" value="1"/>
</dbReference>
<organism evidence="2 3">
    <name type="scientific">Halococcoides cellulosivorans</name>
    <dbReference type="NCBI Taxonomy" id="1679096"/>
    <lineage>
        <taxon>Archaea</taxon>
        <taxon>Methanobacteriati</taxon>
        <taxon>Methanobacteriota</taxon>
        <taxon>Stenosarchaea group</taxon>
        <taxon>Halobacteria</taxon>
        <taxon>Halobacteriales</taxon>
        <taxon>Haloarculaceae</taxon>
        <taxon>Halococcoides</taxon>
    </lineage>
</organism>
<dbReference type="EMBL" id="CP028858">
    <property type="protein sequence ID" value="AWB27003.1"/>
    <property type="molecule type" value="Genomic_DNA"/>
</dbReference>
<reference evidence="2 3" key="1">
    <citation type="submission" date="2018-04" db="EMBL/GenBank/DDBJ databases">
        <title>Halococcoides cellulosivorans gen. nov., sp. nov., an extremely halophilic cellulose-utilizing haloarchaeon from hypersaline lakes.</title>
        <authorList>
            <person name="Sorokin D.Y."/>
            <person name="Toshchakov S.V."/>
            <person name="Samarov N.I."/>
            <person name="Korzhenkov A."/>
            <person name="Kublanov I.V."/>
        </authorList>
    </citation>
    <scope>NUCLEOTIDE SEQUENCE [LARGE SCALE GENOMIC DNA]</scope>
    <source>
        <strain evidence="2 3">HArcel1</strain>
    </source>
</reference>
<proteinExistence type="predicted"/>
<dbReference type="PANTHER" id="PTHR16128:SF5">
    <property type="entry name" value="FAD_NAD(P)-BINDING OXIDOREDUCTASE FAMILY PROTEIN"/>
    <property type="match status" value="1"/>
</dbReference>